<evidence type="ECO:0000313" key="3">
    <source>
        <dbReference type="Proteomes" id="UP001596977"/>
    </source>
</evidence>
<keyword evidence="3" id="KW-1185">Reference proteome</keyword>
<evidence type="ECO:0000313" key="2">
    <source>
        <dbReference type="EMBL" id="MFD0948765.1"/>
    </source>
</evidence>
<reference evidence="3" key="1">
    <citation type="journal article" date="2019" name="Int. J. Syst. Evol. Microbiol.">
        <title>The Global Catalogue of Microorganisms (GCM) 10K type strain sequencing project: providing services to taxonomists for standard genome sequencing and annotation.</title>
        <authorList>
            <consortium name="The Broad Institute Genomics Platform"/>
            <consortium name="The Broad Institute Genome Sequencing Center for Infectious Disease"/>
            <person name="Wu L."/>
            <person name="Ma J."/>
        </authorList>
    </citation>
    <scope>NUCLEOTIDE SEQUENCE [LARGE SCALE GENOMIC DNA]</scope>
    <source>
        <strain evidence="3">CCUG 62982</strain>
    </source>
</reference>
<protein>
    <submittedName>
        <fullName evidence="2">Uncharacterized protein</fullName>
    </submittedName>
</protein>
<keyword evidence="1" id="KW-0812">Transmembrane</keyword>
<dbReference type="EMBL" id="JBHTJG010000019">
    <property type="protein sequence ID" value="MFD0948765.1"/>
    <property type="molecule type" value="Genomic_DNA"/>
</dbReference>
<evidence type="ECO:0000256" key="1">
    <source>
        <dbReference type="SAM" id="Phobius"/>
    </source>
</evidence>
<dbReference type="Proteomes" id="UP001596977">
    <property type="component" value="Unassembled WGS sequence"/>
</dbReference>
<name>A0ABW3HE99_9SPHN</name>
<keyword evidence="1" id="KW-0472">Membrane</keyword>
<comment type="caution">
    <text evidence="2">The sequence shown here is derived from an EMBL/GenBank/DDBJ whole genome shotgun (WGS) entry which is preliminary data.</text>
</comment>
<proteinExistence type="predicted"/>
<feature type="transmembrane region" description="Helical" evidence="1">
    <location>
        <begin position="272"/>
        <end position="296"/>
    </location>
</feature>
<accession>A0ABW3HE99</accession>
<sequence length="300" mass="32595">MFLTCLFGKPVDLEILVVGRDGREPAIARACEAWVPLPEPMRLDPGEQLLRVSRHLLDGEAWTWIGLYRHAEAIGSSRPGGFYGAGLLCRGERLSGTASVSYLIDSADSLAAALMHRESFTRRLSTLDLSIDFDPVRKQLAPIPLAPHRGLDPHAPAKALVVSRESRTIPGELIDAAQAEDSAAGYSALYIASSLRLAEAARSATPITGIVVRPAEDFLPHPWPTPPRFPAPAPIGSNDPRVSLSDIEATIDQRIMETLRRTAPSRPPRRSYWPLVLLLMQIAVFIATLAAIGTILPGLR</sequence>
<organism evidence="2 3">
    <name type="scientific">Sphingomonas canadensis</name>
    <dbReference type="NCBI Taxonomy" id="1219257"/>
    <lineage>
        <taxon>Bacteria</taxon>
        <taxon>Pseudomonadati</taxon>
        <taxon>Pseudomonadota</taxon>
        <taxon>Alphaproteobacteria</taxon>
        <taxon>Sphingomonadales</taxon>
        <taxon>Sphingomonadaceae</taxon>
        <taxon>Sphingomonas</taxon>
    </lineage>
</organism>
<gene>
    <name evidence="2" type="ORF">ACFQ1E_20685</name>
</gene>
<keyword evidence="1" id="KW-1133">Transmembrane helix</keyword>
<dbReference type="RefSeq" id="WP_264946675.1">
    <property type="nucleotide sequence ID" value="NZ_JAPDRA010000020.1"/>
</dbReference>